<protein>
    <submittedName>
        <fullName evidence="1">Uncharacterized protein</fullName>
    </submittedName>
</protein>
<sequence>MKDALLKEYDRNNILNTRI</sequence>
<dbReference type="EMBL" id="GGEC01093814">
    <property type="protein sequence ID" value="MBX74298.1"/>
    <property type="molecule type" value="Transcribed_RNA"/>
</dbReference>
<name>A0A2P2R524_RHIMU</name>
<accession>A0A2P2R524</accession>
<proteinExistence type="predicted"/>
<reference evidence="1" key="1">
    <citation type="submission" date="2018-02" db="EMBL/GenBank/DDBJ databases">
        <title>Rhizophora mucronata_Transcriptome.</title>
        <authorList>
            <person name="Meera S.P."/>
            <person name="Sreeshan A."/>
            <person name="Augustine A."/>
        </authorList>
    </citation>
    <scope>NUCLEOTIDE SEQUENCE</scope>
    <source>
        <tissue evidence="1">Leaf</tissue>
    </source>
</reference>
<dbReference type="AlphaFoldDB" id="A0A2P2R524"/>
<organism evidence="1">
    <name type="scientific">Rhizophora mucronata</name>
    <name type="common">Asiatic mangrove</name>
    <dbReference type="NCBI Taxonomy" id="61149"/>
    <lineage>
        <taxon>Eukaryota</taxon>
        <taxon>Viridiplantae</taxon>
        <taxon>Streptophyta</taxon>
        <taxon>Embryophyta</taxon>
        <taxon>Tracheophyta</taxon>
        <taxon>Spermatophyta</taxon>
        <taxon>Magnoliopsida</taxon>
        <taxon>eudicotyledons</taxon>
        <taxon>Gunneridae</taxon>
        <taxon>Pentapetalae</taxon>
        <taxon>rosids</taxon>
        <taxon>fabids</taxon>
        <taxon>Malpighiales</taxon>
        <taxon>Rhizophoraceae</taxon>
        <taxon>Rhizophora</taxon>
    </lineage>
</organism>
<evidence type="ECO:0000313" key="1">
    <source>
        <dbReference type="EMBL" id="MBX74298.1"/>
    </source>
</evidence>